<dbReference type="AlphaFoldDB" id="A0A6V6Y048"/>
<reference evidence="2 3" key="1">
    <citation type="submission" date="2020-06" db="EMBL/GenBank/DDBJ databases">
        <authorList>
            <person name="Criscuolo A."/>
        </authorList>
    </citation>
    <scope>NUCLEOTIDE SEQUENCE [LARGE SCALE GENOMIC DNA]</scope>
    <source>
        <strain evidence="2">1804121828</strain>
    </source>
</reference>
<feature type="region of interest" description="Disordered" evidence="1">
    <location>
        <begin position="141"/>
        <end position="160"/>
    </location>
</feature>
<proteinExistence type="predicted"/>
<dbReference type="EMBL" id="CAIJCS010000014">
    <property type="protein sequence ID" value="CAC9925489.1"/>
    <property type="molecule type" value="Genomic_DNA"/>
</dbReference>
<accession>A0A6V6Y048</accession>
<feature type="compositionally biased region" description="Basic and acidic residues" evidence="1">
    <location>
        <begin position="95"/>
        <end position="114"/>
    </location>
</feature>
<feature type="region of interest" description="Disordered" evidence="1">
    <location>
        <begin position="95"/>
        <end position="119"/>
    </location>
</feature>
<protein>
    <submittedName>
        <fullName evidence="2">Uncharacterized protein</fullName>
    </submittedName>
</protein>
<evidence type="ECO:0000256" key="1">
    <source>
        <dbReference type="SAM" id="MobiDB-lite"/>
    </source>
</evidence>
<keyword evidence="3" id="KW-1185">Reference proteome</keyword>
<organism evidence="2 3">
    <name type="scientific">Aedoeadaptatus nemausensis</name>
    <dbReference type="NCBI Taxonomy" id="2582829"/>
    <lineage>
        <taxon>Bacteria</taxon>
        <taxon>Bacillati</taxon>
        <taxon>Bacillota</taxon>
        <taxon>Tissierellia</taxon>
        <taxon>Tissierellales</taxon>
        <taxon>Peptoniphilaceae</taxon>
        <taxon>Aedoeadaptatus</taxon>
    </lineage>
</organism>
<gene>
    <name evidence="2" type="ORF">PEPNEM18_00544</name>
</gene>
<dbReference type="Proteomes" id="UP000586454">
    <property type="component" value="Unassembled WGS sequence"/>
</dbReference>
<comment type="caution">
    <text evidence="2">The sequence shown here is derived from an EMBL/GenBank/DDBJ whole genome shotgun (WGS) entry which is preliminary data.</text>
</comment>
<name>A0A6V6Y048_9FIRM</name>
<evidence type="ECO:0000313" key="2">
    <source>
        <dbReference type="EMBL" id="CAC9925489.1"/>
    </source>
</evidence>
<evidence type="ECO:0000313" key="3">
    <source>
        <dbReference type="Proteomes" id="UP000586454"/>
    </source>
</evidence>
<sequence>MEFTIVAKNFKYPRRSLSKEIGPGFYSYGGYTEGRDFGEKFELIKTLLKGVDVKEKLLDSEPEAITSRLEEEEAWRAEDELFELWIVHTIIREDEQSRQEREGGRSFFTQKEEHSDDYEQDLLYDEEYDGAEDEAEVYDDYDNYWDGYDSGEVDDIDLDV</sequence>